<protein>
    <submittedName>
        <fullName evidence="1">Uncharacterized protein</fullName>
    </submittedName>
</protein>
<gene>
    <name evidence="1" type="ORF">LTR37_011866</name>
</gene>
<accession>A0ACC3N0Z1</accession>
<evidence type="ECO:0000313" key="1">
    <source>
        <dbReference type="EMBL" id="KAK3707864.1"/>
    </source>
</evidence>
<organism evidence="1 2">
    <name type="scientific">Vermiconidia calcicola</name>
    <dbReference type="NCBI Taxonomy" id="1690605"/>
    <lineage>
        <taxon>Eukaryota</taxon>
        <taxon>Fungi</taxon>
        <taxon>Dikarya</taxon>
        <taxon>Ascomycota</taxon>
        <taxon>Pezizomycotina</taxon>
        <taxon>Dothideomycetes</taxon>
        <taxon>Dothideomycetidae</taxon>
        <taxon>Mycosphaerellales</taxon>
        <taxon>Extremaceae</taxon>
        <taxon>Vermiconidia</taxon>
    </lineage>
</organism>
<proteinExistence type="predicted"/>
<dbReference type="Proteomes" id="UP001281147">
    <property type="component" value="Unassembled WGS sequence"/>
</dbReference>
<reference evidence="1" key="1">
    <citation type="submission" date="2023-07" db="EMBL/GenBank/DDBJ databases">
        <title>Black Yeasts Isolated from many extreme environments.</title>
        <authorList>
            <person name="Coleine C."/>
            <person name="Stajich J.E."/>
            <person name="Selbmann L."/>
        </authorList>
    </citation>
    <scope>NUCLEOTIDE SEQUENCE</scope>
    <source>
        <strain evidence="1">CCFEE 5714</strain>
    </source>
</reference>
<sequence length="1221" mass="135388">MQSTSSFPPNQSISEVYGSEGAQIFVGHAGRDVIITRGEDRQETLDKAIDNCRSNLFLSDPEIDRANLISAKGERVDGTCEWVERNDAYNSWLRGDPRLLWICGGPGKGKTMLSIFLTERLERRKQAIYYFCSSEHEQRNTATAILRGLLWRITAKRRELTRHLLDYFGNPRLTQATLSSRETLWSLFKTILQDPELGELFCVLDGLDECTLDSSRWLTTKLVRFFSCEPVESSNINRTRMVVVSQDMLGLRQEAQVRFDRDNDAQVASDIKVFASARVRELSGLDGYSEAFRETVETAVLARAEGTFLWIGFVMDELSRKATCTEVLEALKFLPYGLHAYYGRMLLQIQPAHKETSALILRWVTMAQRLLTLRELGSAIGVQSSATIDFDRSIRDQVKICGALLKVQGQEVSLVHHSAREYLVRTQADENAVLEKFRIIPETANLQIARSCLACIERSPLSHKALRKIDLDLREVDLLEYSINFWPKHAAGDLPRTETFFSSSVHFFEKESALRDNWWRTYLDWNPRLNWYQDGLSMFSTPPLHIASYLGLTRWVRMMLAKSNGKPRIALLGRKKDSDAVLPLVYAASRGHDKTVTLLLDHGADINGQNMHQETALFRACRLGHEQTVRVLLSRGANVHVKDSGADTALHEAASAGVEGPVKLLLDYGADPFARNRYGQTALFEATWAGHEVIVRLLLDVGAKINDKDTLLGLKMLSCVARAGHEGILRLLIHRGAGFKDKDDALRCAAKTGEVAAVQLLLDHGANPNTLDARGRTALSEARRSYRTSEAVVGILLDYGADVSHRDGDGNSVLHWAASCSKQLALRLLQEFGVDIHTRNLRGETALHQAASVGNQPIAQLLLDRGARVNDEDQKKETALHRAVHSPDPWLRIAAEPVVRLLLDRGAYLHANYSSGTTLLYCAVLNGERGVVRALLDHGAHVDGMDLDGSTALHAAALEQKETTVQLLLEWGANPCRTNKSGKAALHHVAARRCGAASARLLLEYGAAVNVKDCWNHEPLYYASCTTDGEVVRLLLRSGADPHVKHKGMTALHRAALVGDTAVVQALLDYGAGVNDRENDGKTALWLASSEGNTRAVQERYLHGARMCMRETTTVSRPTLGGLTRARRRDARDQDDNGKMALALAELREHMGVVQLLCSGSRKAISADTSRMRASRQLVIVGDGAYGKTCLLTVFSKGTFPEAYGPPTLDPFKGHVESDGH</sequence>
<comment type="caution">
    <text evidence="1">The sequence shown here is derived from an EMBL/GenBank/DDBJ whole genome shotgun (WGS) entry which is preliminary data.</text>
</comment>
<dbReference type="EMBL" id="JAUTXU010000106">
    <property type="protein sequence ID" value="KAK3707864.1"/>
    <property type="molecule type" value="Genomic_DNA"/>
</dbReference>
<name>A0ACC3N0Z1_9PEZI</name>
<keyword evidence="2" id="KW-1185">Reference proteome</keyword>
<evidence type="ECO:0000313" key="2">
    <source>
        <dbReference type="Proteomes" id="UP001281147"/>
    </source>
</evidence>